<evidence type="ECO:0000313" key="2">
    <source>
        <dbReference type="EMBL" id="CAG6612799.1"/>
    </source>
</evidence>
<sequence length="99" mass="11230">MFPSFSWSAPASSSFNFNFCHFLPHITILSFLNVSIPLCSLLSCTFFDTSVTLILFLIVSFLILSNLVTPQLHLSILISATYLIYRIMEVKKKGNLHTR</sequence>
<organism evidence="2">
    <name type="scientific">Cacopsylla melanoneura</name>
    <dbReference type="NCBI Taxonomy" id="428564"/>
    <lineage>
        <taxon>Eukaryota</taxon>
        <taxon>Metazoa</taxon>
        <taxon>Ecdysozoa</taxon>
        <taxon>Arthropoda</taxon>
        <taxon>Hexapoda</taxon>
        <taxon>Insecta</taxon>
        <taxon>Pterygota</taxon>
        <taxon>Neoptera</taxon>
        <taxon>Paraneoptera</taxon>
        <taxon>Hemiptera</taxon>
        <taxon>Sternorrhyncha</taxon>
        <taxon>Psylloidea</taxon>
        <taxon>Psyllidae</taxon>
        <taxon>Psyllinae</taxon>
        <taxon>Cacopsylla</taxon>
    </lineage>
</organism>
<proteinExistence type="predicted"/>
<keyword evidence="1" id="KW-0472">Membrane</keyword>
<feature type="transmembrane region" description="Helical" evidence="1">
    <location>
        <begin position="15"/>
        <end position="34"/>
    </location>
</feature>
<dbReference type="AlphaFoldDB" id="A0A8D8LME9"/>
<name>A0A8D8LME9_9HEMI</name>
<evidence type="ECO:0000256" key="1">
    <source>
        <dbReference type="SAM" id="Phobius"/>
    </source>
</evidence>
<dbReference type="EMBL" id="HBUF01025524">
    <property type="protein sequence ID" value="CAG6612799.1"/>
    <property type="molecule type" value="Transcribed_RNA"/>
</dbReference>
<accession>A0A8D8LME9</accession>
<protein>
    <submittedName>
        <fullName evidence="2">Uncharacterized protein</fullName>
    </submittedName>
</protein>
<keyword evidence="1" id="KW-0812">Transmembrane</keyword>
<feature type="transmembrane region" description="Helical" evidence="1">
    <location>
        <begin position="41"/>
        <end position="64"/>
    </location>
</feature>
<reference evidence="2" key="1">
    <citation type="submission" date="2021-05" db="EMBL/GenBank/DDBJ databases">
        <authorList>
            <person name="Alioto T."/>
            <person name="Alioto T."/>
            <person name="Gomez Garrido J."/>
        </authorList>
    </citation>
    <scope>NUCLEOTIDE SEQUENCE</scope>
</reference>
<keyword evidence="1" id="KW-1133">Transmembrane helix</keyword>